<dbReference type="SUPFAM" id="SSF52499">
    <property type="entry name" value="Isochorismatase-like hydrolases"/>
    <property type="match status" value="1"/>
</dbReference>
<feature type="domain" description="Isochorismatase-like" evidence="2">
    <location>
        <begin position="4"/>
        <end position="141"/>
    </location>
</feature>
<dbReference type="InterPro" id="IPR000868">
    <property type="entry name" value="Isochorismatase-like_dom"/>
</dbReference>
<evidence type="ECO:0000313" key="3">
    <source>
        <dbReference type="EMBL" id="GGX99701.1"/>
    </source>
</evidence>
<protein>
    <submittedName>
        <fullName evidence="3">Isochorismatase</fullName>
    </submittedName>
</protein>
<gene>
    <name evidence="3" type="ORF">GCM10011290_29530</name>
</gene>
<comment type="caution">
    <text evidence="3">The sequence shown here is derived from an EMBL/GenBank/DDBJ whole genome shotgun (WGS) entry which is preliminary data.</text>
</comment>
<accession>A0ABQ2Z1B8</accession>
<dbReference type="PANTHER" id="PTHR43540:SF14">
    <property type="entry name" value="ISOCHORISMATASE"/>
    <property type="match status" value="1"/>
</dbReference>
<dbReference type="InterPro" id="IPR036380">
    <property type="entry name" value="Isochorismatase-like_sf"/>
</dbReference>
<dbReference type="PANTHER" id="PTHR43540">
    <property type="entry name" value="PEROXYUREIDOACRYLATE/UREIDOACRYLATE AMIDOHYDROLASE-RELATED"/>
    <property type="match status" value="1"/>
</dbReference>
<dbReference type="RefSeq" id="WP_189375350.1">
    <property type="nucleotide sequence ID" value="NZ_BMYW01000013.1"/>
</dbReference>
<dbReference type="CDD" id="cd01014">
    <property type="entry name" value="nicotinamidase_related"/>
    <property type="match status" value="1"/>
</dbReference>
<dbReference type="Proteomes" id="UP000600877">
    <property type="component" value="Unassembled WGS sequence"/>
</dbReference>
<name>A0ABQ2Z1B8_9NEIS</name>
<proteinExistence type="predicted"/>
<dbReference type="EMBL" id="BMYW01000013">
    <property type="protein sequence ID" value="GGX99701.1"/>
    <property type="molecule type" value="Genomic_DNA"/>
</dbReference>
<reference evidence="4" key="1">
    <citation type="journal article" date="2019" name="Int. J. Syst. Evol. Microbiol.">
        <title>The Global Catalogue of Microorganisms (GCM) 10K type strain sequencing project: providing services to taxonomists for standard genome sequencing and annotation.</title>
        <authorList>
            <consortium name="The Broad Institute Genomics Platform"/>
            <consortium name="The Broad Institute Genome Sequencing Center for Infectious Disease"/>
            <person name="Wu L."/>
            <person name="Ma J."/>
        </authorList>
    </citation>
    <scope>NUCLEOTIDE SEQUENCE [LARGE SCALE GENOMIC DNA]</scope>
    <source>
        <strain evidence="4">KCTC 32041</strain>
    </source>
</reference>
<evidence type="ECO:0000259" key="2">
    <source>
        <dbReference type="Pfam" id="PF00857"/>
    </source>
</evidence>
<keyword evidence="1" id="KW-0378">Hydrolase</keyword>
<evidence type="ECO:0000313" key="4">
    <source>
        <dbReference type="Proteomes" id="UP000600877"/>
    </source>
</evidence>
<dbReference type="InterPro" id="IPR050272">
    <property type="entry name" value="Isochorismatase-like_hydrls"/>
</dbReference>
<dbReference type="Gene3D" id="3.40.50.850">
    <property type="entry name" value="Isochorismatase-like"/>
    <property type="match status" value="1"/>
</dbReference>
<sequence>MSHTALLVIDFQYGLIEQPPRATRGAETLASLNRLIDHARDCGHRVLFIQHHADDLPRGSEAWQLHPGLQRQADDPVIEKTACDSFLDTSLRQYLDSEEIENLWIGGYASDFCVDTTVRRAASLGYAVTVVADAHTCKDRPHASGETLVAHLNWLWANMDVPGNPIRVLPLAALQDGDDAA</sequence>
<evidence type="ECO:0000256" key="1">
    <source>
        <dbReference type="ARBA" id="ARBA00022801"/>
    </source>
</evidence>
<dbReference type="Pfam" id="PF00857">
    <property type="entry name" value="Isochorismatase"/>
    <property type="match status" value="1"/>
</dbReference>
<organism evidence="3 4">
    <name type="scientific">Vogesella alkaliphila</name>
    <dbReference type="NCBI Taxonomy" id="1193621"/>
    <lineage>
        <taxon>Bacteria</taxon>
        <taxon>Pseudomonadati</taxon>
        <taxon>Pseudomonadota</taxon>
        <taxon>Betaproteobacteria</taxon>
        <taxon>Neisseriales</taxon>
        <taxon>Chromobacteriaceae</taxon>
        <taxon>Vogesella</taxon>
    </lineage>
</organism>
<keyword evidence="4" id="KW-1185">Reference proteome</keyword>